<protein>
    <submittedName>
        <fullName evidence="7">Uncharacterized protein</fullName>
    </submittedName>
</protein>
<dbReference type="GO" id="GO:0022857">
    <property type="term" value="F:transmembrane transporter activity"/>
    <property type="evidence" value="ECO:0007669"/>
    <property type="project" value="InterPro"/>
</dbReference>
<proteinExistence type="inferred from homology"/>
<feature type="transmembrane region" description="Helical" evidence="6">
    <location>
        <begin position="107"/>
        <end position="127"/>
    </location>
</feature>
<dbReference type="GO" id="GO:0016020">
    <property type="term" value="C:membrane"/>
    <property type="evidence" value="ECO:0007669"/>
    <property type="project" value="UniProtKB-SubCell"/>
</dbReference>
<keyword evidence="8" id="KW-1185">Reference proteome</keyword>
<dbReference type="InterPro" id="IPR036259">
    <property type="entry name" value="MFS_trans_sf"/>
</dbReference>
<evidence type="ECO:0000256" key="4">
    <source>
        <dbReference type="ARBA" id="ARBA00022989"/>
    </source>
</evidence>
<evidence type="ECO:0000256" key="3">
    <source>
        <dbReference type="ARBA" id="ARBA00022692"/>
    </source>
</evidence>
<gene>
    <name evidence="7" type="ORF">HPP92_007935</name>
</gene>
<reference evidence="7 8" key="1">
    <citation type="journal article" date="2020" name="Nat. Food">
        <title>A phased Vanilla planifolia genome enables genetic improvement of flavour and production.</title>
        <authorList>
            <person name="Hasing T."/>
            <person name="Tang H."/>
            <person name="Brym M."/>
            <person name="Khazi F."/>
            <person name="Huang T."/>
            <person name="Chambers A.H."/>
        </authorList>
    </citation>
    <scope>NUCLEOTIDE SEQUENCE [LARGE SCALE GENOMIC DNA]</scope>
    <source>
        <tissue evidence="7">Leaf</tissue>
    </source>
</reference>
<feature type="transmembrane region" description="Helical" evidence="6">
    <location>
        <begin position="37"/>
        <end position="58"/>
    </location>
</feature>
<evidence type="ECO:0000313" key="8">
    <source>
        <dbReference type="Proteomes" id="UP000636800"/>
    </source>
</evidence>
<evidence type="ECO:0000256" key="6">
    <source>
        <dbReference type="SAM" id="Phobius"/>
    </source>
</evidence>
<dbReference type="Proteomes" id="UP000636800">
    <property type="component" value="Chromosome 3"/>
</dbReference>
<feature type="transmembrane region" description="Helical" evidence="6">
    <location>
        <begin position="262"/>
        <end position="285"/>
    </location>
</feature>
<dbReference type="InterPro" id="IPR000109">
    <property type="entry name" value="POT_fam"/>
</dbReference>
<comment type="subcellular location">
    <subcellularLocation>
        <location evidence="1">Membrane</location>
        <topology evidence="1">Multi-pass membrane protein</topology>
    </subcellularLocation>
</comment>
<dbReference type="EMBL" id="JADCNL010000003">
    <property type="protein sequence ID" value="KAG0489124.1"/>
    <property type="molecule type" value="Genomic_DNA"/>
</dbReference>
<comment type="similarity">
    <text evidence="2">Belongs to the major facilitator superfamily. Proton-dependent oligopeptide transporter (POT/PTR) (TC 2.A.17) family.</text>
</comment>
<organism evidence="7 8">
    <name type="scientific">Vanilla planifolia</name>
    <name type="common">Vanilla</name>
    <dbReference type="NCBI Taxonomy" id="51239"/>
    <lineage>
        <taxon>Eukaryota</taxon>
        <taxon>Viridiplantae</taxon>
        <taxon>Streptophyta</taxon>
        <taxon>Embryophyta</taxon>
        <taxon>Tracheophyta</taxon>
        <taxon>Spermatophyta</taxon>
        <taxon>Magnoliopsida</taxon>
        <taxon>Liliopsida</taxon>
        <taxon>Asparagales</taxon>
        <taxon>Orchidaceae</taxon>
        <taxon>Vanilloideae</taxon>
        <taxon>Vanilleae</taxon>
        <taxon>Vanilla</taxon>
    </lineage>
</organism>
<accession>A0A835RDI7</accession>
<dbReference type="AlphaFoldDB" id="A0A835RDI7"/>
<feature type="transmembrane region" description="Helical" evidence="6">
    <location>
        <begin position="79"/>
        <end position="101"/>
    </location>
</feature>
<feature type="transmembrane region" description="Helical" evidence="6">
    <location>
        <begin position="381"/>
        <end position="404"/>
    </location>
</feature>
<name>A0A835RDI7_VANPL</name>
<dbReference type="Pfam" id="PF00854">
    <property type="entry name" value="PTR2"/>
    <property type="match status" value="1"/>
</dbReference>
<keyword evidence="3 6" id="KW-0812">Transmembrane</keyword>
<keyword evidence="4 6" id="KW-1133">Transmembrane helix</keyword>
<evidence type="ECO:0000313" key="7">
    <source>
        <dbReference type="EMBL" id="KAG0489124.1"/>
    </source>
</evidence>
<sequence length="419" mass="47094">MLMLTFTASLPQLRPPSCSTPSEKPNDCPPPSGFKLSFFYLSMSLLVVGAGGILPCTLPFGVDQFDRNTEHGRRALTSFFNWFYFTAAFTLFFAITVMSYVQNSISWPIGFGIPTFLMLLAIVLFFLGSRMYVLVAPEGSIFSGIPQVFVAALRKRRLRLPHSSLLYNPPQRSSQFITKLPCTQKFPYLNKAAIELPGEVNAENSNRTKPWRLCSVQQIEEVKCLLRIVPIWVSGILLYVAFTQQWTFTVLQSLKMERRLGHFSIPPGSVGAFFLLGLAQCVPVYDRIFVPSVRRFTKLEQGITMLQRQGTGPVISVPAMMVEAVIERKKRNELVDGGGTAAMSVMWFPPQLMLMGITDAFNLVGQIKFYNKEFPEQMQSIVGLLIFLTFGFSSYLSSFFVSLARKVNWWGGKDELGGR</sequence>
<keyword evidence="5 6" id="KW-0472">Membrane</keyword>
<comment type="caution">
    <text evidence="7">The sequence shown here is derived from an EMBL/GenBank/DDBJ whole genome shotgun (WGS) entry which is preliminary data.</text>
</comment>
<evidence type="ECO:0000256" key="1">
    <source>
        <dbReference type="ARBA" id="ARBA00004141"/>
    </source>
</evidence>
<evidence type="ECO:0000256" key="2">
    <source>
        <dbReference type="ARBA" id="ARBA00005982"/>
    </source>
</evidence>
<dbReference type="Gene3D" id="1.20.1250.20">
    <property type="entry name" value="MFS general substrate transporter like domains"/>
    <property type="match status" value="1"/>
</dbReference>
<dbReference type="OrthoDB" id="1900908at2759"/>
<evidence type="ECO:0000256" key="5">
    <source>
        <dbReference type="ARBA" id="ARBA00023136"/>
    </source>
</evidence>
<dbReference type="PANTHER" id="PTHR11654">
    <property type="entry name" value="OLIGOPEPTIDE TRANSPORTER-RELATED"/>
    <property type="match status" value="1"/>
</dbReference>
<feature type="transmembrane region" description="Helical" evidence="6">
    <location>
        <begin position="224"/>
        <end position="242"/>
    </location>
</feature>